<feature type="transmembrane region" description="Helical" evidence="6">
    <location>
        <begin position="699"/>
        <end position="730"/>
    </location>
</feature>
<feature type="transmembrane region" description="Helical" evidence="6">
    <location>
        <begin position="646"/>
        <end position="679"/>
    </location>
</feature>
<feature type="domain" description="STAS" evidence="8">
    <location>
        <begin position="769"/>
        <end position="878"/>
    </location>
</feature>
<sequence length="1108" mass="121000">VAEPPSVKCSSRLRHLVQTAAPCTSGPVYIPDFLTFPTPTLGWTAIARETMGVLQPRGRRDSRASALSRNLMFDRDIHGNAPSETLVEHANLGSPPGPMGAESSSYNGSTMRTPNRSFYHRSFNSNMDPAQYASDGLRDQTAELATYGLSLNKKSLLRDGPGLPPSLDIFHGSQNSASYSQDEATSSHAAGEALLEPGYASADPASASGSSALTEMIRRPSTDTVEDQEPERDTEHTSLLSKPRSKSTQNYGTAGDAENQRPAVKRSPNLIKKGISSVALCTQVLLSPKSWDRRVIWKEAVLYPASLVPAVLLGLLLNILDALSYGMILFPLGEPLFAHLGTDGISMFYVSTIISQVVFSCGGSIFKGGIGSEMIEVVPFFHQMAFTIMNSIGKDNPESVIATTILAFSVSSVLTGLVFFLMGVCGLGSLIGFFPRHILIGCIGGVGYFLLQTGMEVSARLPGSLEYNLPTIQKLFHLDTFPLWMIPLFLAIGLLVLKRFVRSNFLVGGYFIAVAAVFYIVILSARISMGALRHNGWVFDAPSSNNPWYHFYSLYDLSAVNWTAFGETIPAMFALTFFGVLHVPINVPALGISTGEDNLNVDRELMAHGVTNALSGFVGSIQNYLVYTNSLLFIASGGSSRLAGLMLAAATAGIMVIGPVITGYIPIMVVGALIFLLGIELLQEALVDTWGKLTRLEYLTVVIIVVTMGAWDFVVGIFVGIILACVNFVVQTSRKSAIRAKFSGEISGSTVRRPPIQQQFLREAGQQTLIIKLGGYLFFGTIVNVENTMRGLIEEEAFDRRPIRFIILDFSRVYGLDFSAAEAFTRINRVLRKRNVQIAISGLDVEGDVGKSLQNVGLFETESSVPIFEDLNSALEFCENNYLKVFYSHQEALSTPTEPTANSELLQIPASVPVPPGPKPPTLADNVVSSPRRQYLQRVATSTIQSHETAMMASPAWSAMRQPLPLLLQTFQGLSIENEDFWFPACAYFSRESYPAGTVLYHEGDHPRAFYLLESGMLRAGYDLPQGRYFELIVAGRPCGELPFFSDTRRTATVKAERDCVAWCLTGVQWKALQDKEPRIARELLTVSLKLTTERMDSITSYVLTMAA</sequence>
<dbReference type="EMBL" id="JAPVEB010000011">
    <property type="protein sequence ID" value="KAJ5254548.1"/>
    <property type="molecule type" value="Genomic_DNA"/>
</dbReference>
<dbReference type="InterPro" id="IPR018490">
    <property type="entry name" value="cNMP-bd_dom_sf"/>
</dbReference>
<evidence type="ECO:0000256" key="4">
    <source>
        <dbReference type="ARBA" id="ARBA00023136"/>
    </source>
</evidence>
<feature type="domain" description="Cyclic nucleotide-binding" evidence="7">
    <location>
        <begin position="994"/>
        <end position="1065"/>
    </location>
</feature>
<proteinExistence type="predicted"/>
<feature type="transmembrane region" description="Helical" evidence="6">
    <location>
        <begin position="613"/>
        <end position="634"/>
    </location>
</feature>
<feature type="transmembrane region" description="Helical" evidence="6">
    <location>
        <begin position="345"/>
        <end position="365"/>
    </location>
</feature>
<evidence type="ECO:0000256" key="3">
    <source>
        <dbReference type="ARBA" id="ARBA00022989"/>
    </source>
</evidence>
<evidence type="ECO:0000256" key="6">
    <source>
        <dbReference type="SAM" id="Phobius"/>
    </source>
</evidence>
<evidence type="ECO:0000256" key="1">
    <source>
        <dbReference type="ARBA" id="ARBA00004141"/>
    </source>
</evidence>
<feature type="transmembrane region" description="Helical" evidence="6">
    <location>
        <begin position="438"/>
        <end position="455"/>
    </location>
</feature>
<feature type="compositionally biased region" description="Low complexity" evidence="5">
    <location>
        <begin position="200"/>
        <end position="212"/>
    </location>
</feature>
<dbReference type="Gene3D" id="3.30.750.24">
    <property type="entry name" value="STAS domain"/>
    <property type="match status" value="1"/>
</dbReference>
<dbReference type="PANTHER" id="PTHR43310:SF4">
    <property type="entry name" value="AFR304WP"/>
    <property type="match status" value="1"/>
</dbReference>
<dbReference type="Gene3D" id="2.60.120.10">
    <property type="entry name" value="Jelly Rolls"/>
    <property type="match status" value="1"/>
</dbReference>
<accession>A0ABQ8W1G1</accession>
<comment type="caution">
    <text evidence="9">The sequence shown here is derived from an EMBL/GenBank/DDBJ whole genome shotgun (WGS) entry which is preliminary data.</text>
</comment>
<dbReference type="InterPro" id="IPR002645">
    <property type="entry name" value="STAS_dom"/>
</dbReference>
<feature type="compositionally biased region" description="Polar residues" evidence="5">
    <location>
        <begin position="172"/>
        <end position="188"/>
    </location>
</feature>
<name>A0ABQ8W1G1_PENCH</name>
<feature type="transmembrane region" description="Helical" evidence="6">
    <location>
        <begin position="405"/>
        <end position="431"/>
    </location>
</feature>
<feature type="region of interest" description="Disordered" evidence="5">
    <location>
        <begin position="165"/>
        <end position="265"/>
    </location>
</feature>
<evidence type="ECO:0008006" key="11">
    <source>
        <dbReference type="Google" id="ProtNLM"/>
    </source>
</evidence>
<feature type="transmembrane region" description="Helical" evidence="6">
    <location>
        <begin position="301"/>
        <end position="325"/>
    </location>
</feature>
<dbReference type="InterPro" id="IPR052706">
    <property type="entry name" value="Membrane-Transporter-like"/>
</dbReference>
<keyword evidence="2 6" id="KW-0812">Transmembrane</keyword>
<dbReference type="SUPFAM" id="SSF51206">
    <property type="entry name" value="cAMP-binding domain-like"/>
    <property type="match status" value="1"/>
</dbReference>
<dbReference type="Pfam" id="PF01740">
    <property type="entry name" value="STAS"/>
    <property type="match status" value="1"/>
</dbReference>
<dbReference type="Pfam" id="PF00916">
    <property type="entry name" value="Sulfate_transp"/>
    <property type="match status" value="1"/>
</dbReference>
<evidence type="ECO:0000313" key="10">
    <source>
        <dbReference type="Proteomes" id="UP001220256"/>
    </source>
</evidence>
<protein>
    <recommendedName>
        <fullName evidence="11">Sulfate transporter</fullName>
    </recommendedName>
</protein>
<keyword evidence="4 6" id="KW-0472">Membrane</keyword>
<evidence type="ECO:0000256" key="2">
    <source>
        <dbReference type="ARBA" id="ARBA00022692"/>
    </source>
</evidence>
<dbReference type="InterPro" id="IPR036513">
    <property type="entry name" value="STAS_dom_sf"/>
</dbReference>
<dbReference type="PANTHER" id="PTHR43310">
    <property type="entry name" value="SULFATE TRANSPORTER YBAR-RELATED"/>
    <property type="match status" value="1"/>
</dbReference>
<evidence type="ECO:0000256" key="5">
    <source>
        <dbReference type="SAM" id="MobiDB-lite"/>
    </source>
</evidence>
<dbReference type="InterPro" id="IPR014710">
    <property type="entry name" value="RmlC-like_jellyroll"/>
</dbReference>
<feature type="non-terminal residue" evidence="9">
    <location>
        <position position="1"/>
    </location>
</feature>
<dbReference type="SUPFAM" id="SSF52091">
    <property type="entry name" value="SpoIIaa-like"/>
    <property type="match status" value="1"/>
</dbReference>
<evidence type="ECO:0000313" key="9">
    <source>
        <dbReference type="EMBL" id="KAJ5254548.1"/>
    </source>
</evidence>
<dbReference type="InterPro" id="IPR011547">
    <property type="entry name" value="SLC26A/SulP_dom"/>
</dbReference>
<dbReference type="CDD" id="cd00038">
    <property type="entry name" value="CAP_ED"/>
    <property type="match status" value="1"/>
</dbReference>
<keyword evidence="3 6" id="KW-1133">Transmembrane helix</keyword>
<gene>
    <name evidence="9" type="ORF">N7505_011757</name>
</gene>
<feature type="transmembrane region" description="Helical" evidence="6">
    <location>
        <begin position="572"/>
        <end position="593"/>
    </location>
</feature>
<evidence type="ECO:0000259" key="7">
    <source>
        <dbReference type="PROSITE" id="PS50042"/>
    </source>
</evidence>
<dbReference type="CDD" id="cd07042">
    <property type="entry name" value="STAS_SulP_like_sulfate_transporter"/>
    <property type="match status" value="1"/>
</dbReference>
<dbReference type="PROSITE" id="PS50801">
    <property type="entry name" value="STAS"/>
    <property type="match status" value="1"/>
</dbReference>
<dbReference type="Proteomes" id="UP001220256">
    <property type="component" value="Unassembled WGS sequence"/>
</dbReference>
<dbReference type="InterPro" id="IPR000595">
    <property type="entry name" value="cNMP-bd_dom"/>
</dbReference>
<evidence type="ECO:0000259" key="8">
    <source>
        <dbReference type="PROSITE" id="PS50801"/>
    </source>
</evidence>
<feature type="transmembrane region" description="Helical" evidence="6">
    <location>
        <begin position="475"/>
        <end position="497"/>
    </location>
</feature>
<dbReference type="SMART" id="SM00100">
    <property type="entry name" value="cNMP"/>
    <property type="match status" value="1"/>
</dbReference>
<reference evidence="9 10" key="1">
    <citation type="journal article" date="2023" name="IMA Fungus">
        <title>Comparative genomic study of the Penicillium genus elucidates a diverse pangenome and 15 lateral gene transfer events.</title>
        <authorList>
            <person name="Petersen C."/>
            <person name="Sorensen T."/>
            <person name="Nielsen M.R."/>
            <person name="Sondergaard T.E."/>
            <person name="Sorensen J.L."/>
            <person name="Fitzpatrick D.A."/>
            <person name="Frisvad J.C."/>
            <person name="Nielsen K.L."/>
        </authorList>
    </citation>
    <scope>NUCLEOTIDE SEQUENCE [LARGE SCALE GENOMIC DNA]</scope>
    <source>
        <strain evidence="9 10">IBT 3361</strain>
    </source>
</reference>
<organism evidence="9 10">
    <name type="scientific">Penicillium chrysogenum</name>
    <name type="common">Penicillium notatum</name>
    <dbReference type="NCBI Taxonomy" id="5076"/>
    <lineage>
        <taxon>Eukaryota</taxon>
        <taxon>Fungi</taxon>
        <taxon>Dikarya</taxon>
        <taxon>Ascomycota</taxon>
        <taxon>Pezizomycotina</taxon>
        <taxon>Eurotiomycetes</taxon>
        <taxon>Eurotiomycetidae</taxon>
        <taxon>Eurotiales</taxon>
        <taxon>Aspergillaceae</taxon>
        <taxon>Penicillium</taxon>
        <taxon>Penicillium chrysogenum species complex</taxon>
    </lineage>
</organism>
<keyword evidence="10" id="KW-1185">Reference proteome</keyword>
<dbReference type="Pfam" id="PF00027">
    <property type="entry name" value="cNMP_binding"/>
    <property type="match status" value="1"/>
</dbReference>
<comment type="subcellular location">
    <subcellularLocation>
        <location evidence="1">Membrane</location>
        <topology evidence="1">Multi-pass membrane protein</topology>
    </subcellularLocation>
</comment>
<feature type="transmembrane region" description="Helical" evidence="6">
    <location>
        <begin position="504"/>
        <end position="527"/>
    </location>
</feature>
<dbReference type="PROSITE" id="PS50042">
    <property type="entry name" value="CNMP_BINDING_3"/>
    <property type="match status" value="1"/>
</dbReference>